<protein>
    <recommendedName>
        <fullName evidence="4">Zinc-ribbon domain-containing protein</fullName>
    </recommendedName>
</protein>
<dbReference type="OrthoDB" id="271557at2157"/>
<keyword evidence="1" id="KW-0472">Membrane</keyword>
<keyword evidence="3" id="KW-1185">Reference proteome</keyword>
<keyword evidence="1" id="KW-1133">Transmembrane helix</keyword>
<feature type="transmembrane region" description="Helical" evidence="1">
    <location>
        <begin position="38"/>
        <end position="59"/>
    </location>
</feature>
<dbReference type="EMBL" id="FTNO01000001">
    <property type="protein sequence ID" value="SIQ84673.1"/>
    <property type="molecule type" value="Genomic_DNA"/>
</dbReference>
<evidence type="ECO:0000256" key="1">
    <source>
        <dbReference type="SAM" id="Phobius"/>
    </source>
</evidence>
<accession>A0A1N6W3A8</accession>
<gene>
    <name evidence="2" type="ORF">SAMN05421858_0589</name>
</gene>
<reference evidence="3" key="1">
    <citation type="submission" date="2017-01" db="EMBL/GenBank/DDBJ databases">
        <authorList>
            <person name="Varghese N."/>
            <person name="Submissions S."/>
        </authorList>
    </citation>
    <scope>NUCLEOTIDE SEQUENCE [LARGE SCALE GENOMIC DNA]</scope>
    <source>
        <strain evidence="3">CGMCC 1.7737</strain>
    </source>
</reference>
<evidence type="ECO:0008006" key="4">
    <source>
        <dbReference type="Google" id="ProtNLM"/>
    </source>
</evidence>
<keyword evidence="1" id="KW-0812">Transmembrane</keyword>
<name>A0A1N6W3A8_9EURY</name>
<evidence type="ECO:0000313" key="3">
    <source>
        <dbReference type="Proteomes" id="UP000186914"/>
    </source>
</evidence>
<organism evidence="2 3">
    <name type="scientific">Haladaptatus litoreus</name>
    <dbReference type="NCBI Taxonomy" id="553468"/>
    <lineage>
        <taxon>Archaea</taxon>
        <taxon>Methanobacteriati</taxon>
        <taxon>Methanobacteriota</taxon>
        <taxon>Stenosarchaea group</taxon>
        <taxon>Halobacteria</taxon>
        <taxon>Halobacteriales</taxon>
        <taxon>Haladaptataceae</taxon>
        <taxon>Haladaptatus</taxon>
    </lineage>
</organism>
<proteinExistence type="predicted"/>
<dbReference type="AlphaFoldDB" id="A0A1N6W3A8"/>
<feature type="transmembrane region" description="Helical" evidence="1">
    <location>
        <begin position="7"/>
        <end position="26"/>
    </location>
</feature>
<evidence type="ECO:0000313" key="2">
    <source>
        <dbReference type="EMBL" id="SIQ84673.1"/>
    </source>
</evidence>
<sequence length="112" mass="12022">MRFGGGRIFRIFVLLLILSLGRRLFFGDRGGPLGGTGIDSAILVGVGVGVLVIGGVLAYRAGMFSRNGSSSATTTEPPEGGYVCRYCGTNLERFRNRCPYCETRNPVTNPDE</sequence>
<dbReference type="Proteomes" id="UP000186914">
    <property type="component" value="Unassembled WGS sequence"/>
</dbReference>